<protein>
    <submittedName>
        <fullName evidence="1">Uncharacterized protein</fullName>
    </submittedName>
</protein>
<evidence type="ECO:0000313" key="2">
    <source>
        <dbReference type="Proteomes" id="UP000184386"/>
    </source>
</evidence>
<keyword evidence="2" id="KW-1185">Reference proteome</keyword>
<name>A0A1M6MB24_9FIRM</name>
<dbReference type="Proteomes" id="UP000184386">
    <property type="component" value="Unassembled WGS sequence"/>
</dbReference>
<organism evidence="1 2">
    <name type="scientific">Anaerocolumna jejuensis DSM 15929</name>
    <dbReference type="NCBI Taxonomy" id="1121322"/>
    <lineage>
        <taxon>Bacteria</taxon>
        <taxon>Bacillati</taxon>
        <taxon>Bacillota</taxon>
        <taxon>Clostridia</taxon>
        <taxon>Lachnospirales</taxon>
        <taxon>Lachnospiraceae</taxon>
        <taxon>Anaerocolumna</taxon>
    </lineage>
</organism>
<dbReference type="STRING" id="1121322.SAMN02745136_00932"/>
<dbReference type="EMBL" id="FRAC01000007">
    <property type="protein sequence ID" value="SHJ80688.1"/>
    <property type="molecule type" value="Genomic_DNA"/>
</dbReference>
<dbReference type="AlphaFoldDB" id="A0A1M6MB24"/>
<sequence length="67" mass="7887">MFQWDGKHYVNPYILDGYMWELVIVYDSKSIRARGSNGYPPKFELFISILHDKWGLSKAEIDSQKGF</sequence>
<evidence type="ECO:0000313" key="1">
    <source>
        <dbReference type="EMBL" id="SHJ80688.1"/>
    </source>
</evidence>
<accession>A0A1M6MB24</accession>
<reference evidence="1 2" key="1">
    <citation type="submission" date="2016-11" db="EMBL/GenBank/DDBJ databases">
        <authorList>
            <person name="Jaros S."/>
            <person name="Januszkiewicz K."/>
            <person name="Wedrychowicz H."/>
        </authorList>
    </citation>
    <scope>NUCLEOTIDE SEQUENCE [LARGE SCALE GENOMIC DNA]</scope>
    <source>
        <strain evidence="1 2">DSM 15929</strain>
    </source>
</reference>
<gene>
    <name evidence="1" type="ORF">SAMN02745136_00932</name>
</gene>
<proteinExistence type="predicted"/>